<keyword evidence="6" id="KW-0479">Metal-binding</keyword>
<dbReference type="PANTHER" id="PTHR30616:SF2">
    <property type="entry name" value="PURINE NUCLEOSIDE PHOSPHORYLASE LACC1"/>
    <property type="match status" value="1"/>
</dbReference>
<comment type="catalytic activity">
    <reaction evidence="1">
        <text>inosine + phosphate = alpha-D-ribose 1-phosphate + hypoxanthine</text>
        <dbReference type="Rhea" id="RHEA:27646"/>
        <dbReference type="ChEBI" id="CHEBI:17368"/>
        <dbReference type="ChEBI" id="CHEBI:17596"/>
        <dbReference type="ChEBI" id="CHEBI:43474"/>
        <dbReference type="ChEBI" id="CHEBI:57720"/>
        <dbReference type="EC" id="2.4.2.1"/>
    </reaction>
    <physiologicalReaction direction="left-to-right" evidence="1">
        <dbReference type="Rhea" id="RHEA:27647"/>
    </physiologicalReaction>
</comment>
<dbReference type="EMBL" id="JAFBFC010000001">
    <property type="protein sequence ID" value="MBM7701785.1"/>
    <property type="molecule type" value="Genomic_DNA"/>
</dbReference>
<evidence type="ECO:0000313" key="14">
    <source>
        <dbReference type="Proteomes" id="UP000809829"/>
    </source>
</evidence>
<keyword evidence="5" id="KW-0808">Transferase</keyword>
<proteinExistence type="inferred from homology"/>
<dbReference type="InterPro" id="IPR003730">
    <property type="entry name" value="Cu_polyphenol_OxRdtase"/>
</dbReference>
<keyword evidence="14" id="KW-1185">Reference proteome</keyword>
<evidence type="ECO:0000256" key="1">
    <source>
        <dbReference type="ARBA" id="ARBA00000553"/>
    </source>
</evidence>
<accession>A0ABS2QQQ4</accession>
<comment type="catalytic activity">
    <reaction evidence="11">
        <text>S-methyl-5'-thioadenosine + phosphate = 5-(methylsulfanyl)-alpha-D-ribose 1-phosphate + adenine</text>
        <dbReference type="Rhea" id="RHEA:11852"/>
        <dbReference type="ChEBI" id="CHEBI:16708"/>
        <dbReference type="ChEBI" id="CHEBI:17509"/>
        <dbReference type="ChEBI" id="CHEBI:43474"/>
        <dbReference type="ChEBI" id="CHEBI:58533"/>
        <dbReference type="EC" id="2.4.2.28"/>
    </reaction>
    <physiologicalReaction direction="left-to-right" evidence="11">
        <dbReference type="Rhea" id="RHEA:11853"/>
    </physiologicalReaction>
</comment>
<gene>
    <name evidence="13" type="ORF">JOC83_000611</name>
</gene>
<dbReference type="Proteomes" id="UP000809829">
    <property type="component" value="Unassembled WGS sequence"/>
</dbReference>
<protein>
    <recommendedName>
        <fullName evidence="12">Purine nucleoside phosphorylase</fullName>
    </recommendedName>
</protein>
<comment type="similarity">
    <text evidence="4 12">Belongs to the purine nucleoside phosphorylase YfiH/LACC1 family.</text>
</comment>
<evidence type="ECO:0000256" key="5">
    <source>
        <dbReference type="ARBA" id="ARBA00022679"/>
    </source>
</evidence>
<dbReference type="PANTHER" id="PTHR30616">
    <property type="entry name" value="UNCHARACTERIZED PROTEIN YFIH"/>
    <property type="match status" value="1"/>
</dbReference>
<sequence length="277" mass="31304">MNPDIFQLNEHESTMTLQKWTEESKDLIVGFTTKNGGVSHHPFASLNLGLHVNDEKEKVIQNRQIVSDNLNMSLSQWICAEQVHENKIVKVTTRDVEKGVYEYKDGVQATDGIYTNEPNLLLSLCFADCVPLYFFVPNQSLIGLAHAGWKGTVKDIAGNMIRKWVHEENVLAKEIFVAIGPSIGDCCYVVDDRVIEEVRHVLGYEDSAVSYQIVSEGQYALDLKEVNKLLIQKAGVPTENIITSSYCTSCHEELFFSHRRDKGQTGRMLSYIGFRED</sequence>
<evidence type="ECO:0000256" key="3">
    <source>
        <dbReference type="ARBA" id="ARBA00003215"/>
    </source>
</evidence>
<evidence type="ECO:0000256" key="6">
    <source>
        <dbReference type="ARBA" id="ARBA00022723"/>
    </source>
</evidence>
<evidence type="ECO:0000256" key="9">
    <source>
        <dbReference type="ARBA" id="ARBA00047989"/>
    </source>
</evidence>
<name>A0ABS2QQQ4_9BACI</name>
<keyword evidence="8" id="KW-0862">Zinc</keyword>
<comment type="caution">
    <text evidence="13">The sequence shown here is derived from an EMBL/GenBank/DDBJ whole genome shotgun (WGS) entry which is preliminary data.</text>
</comment>
<dbReference type="SUPFAM" id="SSF64438">
    <property type="entry name" value="CNF1/YfiH-like putative cysteine hydrolases"/>
    <property type="match status" value="1"/>
</dbReference>
<comment type="catalytic activity">
    <reaction evidence="9">
        <text>adenosine + H2O + H(+) = inosine + NH4(+)</text>
        <dbReference type="Rhea" id="RHEA:24408"/>
        <dbReference type="ChEBI" id="CHEBI:15377"/>
        <dbReference type="ChEBI" id="CHEBI:15378"/>
        <dbReference type="ChEBI" id="CHEBI:16335"/>
        <dbReference type="ChEBI" id="CHEBI:17596"/>
        <dbReference type="ChEBI" id="CHEBI:28938"/>
        <dbReference type="EC" id="3.5.4.4"/>
    </reaction>
    <physiologicalReaction direction="left-to-right" evidence="9">
        <dbReference type="Rhea" id="RHEA:24409"/>
    </physiologicalReaction>
</comment>
<dbReference type="InterPro" id="IPR011324">
    <property type="entry name" value="Cytotoxic_necrot_fac-like_cat"/>
</dbReference>
<evidence type="ECO:0000256" key="10">
    <source>
        <dbReference type="ARBA" id="ARBA00048968"/>
    </source>
</evidence>
<evidence type="ECO:0000256" key="8">
    <source>
        <dbReference type="ARBA" id="ARBA00022833"/>
    </source>
</evidence>
<organism evidence="13 14">
    <name type="scientific">Priestia iocasae</name>
    <dbReference type="NCBI Taxonomy" id="2291674"/>
    <lineage>
        <taxon>Bacteria</taxon>
        <taxon>Bacillati</taxon>
        <taxon>Bacillota</taxon>
        <taxon>Bacilli</taxon>
        <taxon>Bacillales</taxon>
        <taxon>Bacillaceae</taxon>
        <taxon>Priestia</taxon>
    </lineage>
</organism>
<evidence type="ECO:0000256" key="7">
    <source>
        <dbReference type="ARBA" id="ARBA00022801"/>
    </source>
</evidence>
<dbReference type="CDD" id="cd16833">
    <property type="entry name" value="YfiH"/>
    <property type="match status" value="1"/>
</dbReference>
<dbReference type="NCBIfam" id="TIGR00726">
    <property type="entry name" value="peptidoglycan editing factor PgeF"/>
    <property type="match status" value="1"/>
</dbReference>
<dbReference type="Pfam" id="PF02578">
    <property type="entry name" value="Cu-oxidase_4"/>
    <property type="match status" value="1"/>
</dbReference>
<evidence type="ECO:0000313" key="13">
    <source>
        <dbReference type="EMBL" id="MBM7701785.1"/>
    </source>
</evidence>
<evidence type="ECO:0000256" key="12">
    <source>
        <dbReference type="RuleBase" id="RU361274"/>
    </source>
</evidence>
<keyword evidence="7" id="KW-0378">Hydrolase</keyword>
<reference evidence="13 14" key="1">
    <citation type="submission" date="2021-01" db="EMBL/GenBank/DDBJ databases">
        <title>Genomic Encyclopedia of Type Strains, Phase IV (KMG-IV): sequencing the most valuable type-strain genomes for metagenomic binning, comparative biology and taxonomic classification.</title>
        <authorList>
            <person name="Goeker M."/>
        </authorList>
    </citation>
    <scope>NUCLEOTIDE SEQUENCE [LARGE SCALE GENOMIC DNA]</scope>
    <source>
        <strain evidence="13 14">DSM 104297</strain>
    </source>
</reference>
<dbReference type="Gene3D" id="3.60.140.10">
    <property type="entry name" value="CNF1/YfiH-like putative cysteine hydrolases"/>
    <property type="match status" value="1"/>
</dbReference>
<evidence type="ECO:0000256" key="4">
    <source>
        <dbReference type="ARBA" id="ARBA00007353"/>
    </source>
</evidence>
<comment type="function">
    <text evidence="3">Purine nucleoside enzyme that catalyzes the phosphorolysis of adenosine and inosine nucleosides, yielding D-ribose 1-phosphate and the respective free bases, adenine and hypoxanthine. Also catalyzes the phosphorolysis of S-methyl-5'-thioadenosine into adenine and S-methyl-5-thio-alpha-D-ribose 1-phosphate. Also has adenosine deaminase activity.</text>
</comment>
<comment type="catalytic activity">
    <reaction evidence="10">
        <text>adenosine + phosphate = alpha-D-ribose 1-phosphate + adenine</text>
        <dbReference type="Rhea" id="RHEA:27642"/>
        <dbReference type="ChEBI" id="CHEBI:16335"/>
        <dbReference type="ChEBI" id="CHEBI:16708"/>
        <dbReference type="ChEBI" id="CHEBI:43474"/>
        <dbReference type="ChEBI" id="CHEBI:57720"/>
        <dbReference type="EC" id="2.4.2.1"/>
    </reaction>
    <physiologicalReaction direction="left-to-right" evidence="10">
        <dbReference type="Rhea" id="RHEA:27643"/>
    </physiologicalReaction>
</comment>
<evidence type="ECO:0000256" key="11">
    <source>
        <dbReference type="ARBA" id="ARBA00049893"/>
    </source>
</evidence>
<evidence type="ECO:0000256" key="2">
    <source>
        <dbReference type="ARBA" id="ARBA00001947"/>
    </source>
</evidence>
<dbReference type="InterPro" id="IPR038371">
    <property type="entry name" value="Cu_polyphenol_OxRdtase_sf"/>
</dbReference>
<comment type="cofactor">
    <cofactor evidence="2">
        <name>Zn(2+)</name>
        <dbReference type="ChEBI" id="CHEBI:29105"/>
    </cofactor>
</comment>
<dbReference type="RefSeq" id="WP_205183550.1">
    <property type="nucleotide sequence ID" value="NZ_JAFBFC010000001.1"/>
</dbReference>